<evidence type="ECO:0000256" key="6">
    <source>
        <dbReference type="ARBA" id="ARBA00023277"/>
    </source>
</evidence>
<evidence type="ECO:0000259" key="9">
    <source>
        <dbReference type="Pfam" id="PF07881"/>
    </source>
</evidence>
<keyword evidence="2" id="KW-0479">Metal-binding</keyword>
<dbReference type="InterPro" id="IPR004216">
    <property type="entry name" value="Fuc/Ara_isomerase_C"/>
</dbReference>
<keyword evidence="5" id="KW-0294">Fucose metabolism</keyword>
<keyword evidence="3" id="KW-0464">Manganese</keyword>
<evidence type="ECO:0000256" key="7">
    <source>
        <dbReference type="ARBA" id="ARBA00030454"/>
    </source>
</evidence>
<dbReference type="EMBL" id="BAABJP010000039">
    <property type="protein sequence ID" value="GAA5168484.1"/>
    <property type="molecule type" value="Genomic_DNA"/>
</dbReference>
<keyword evidence="4 11" id="KW-0413">Isomerase</keyword>
<dbReference type="CDD" id="cd00578">
    <property type="entry name" value="L-fuc_L-ara-isomerases"/>
    <property type="match status" value="1"/>
</dbReference>
<comment type="caution">
    <text evidence="11">The sequence shown here is derived from an EMBL/GenBank/DDBJ whole genome shotgun (WGS) entry which is preliminary data.</text>
</comment>
<dbReference type="Pfam" id="PF02952">
    <property type="entry name" value="Fucose_iso_C"/>
    <property type="match status" value="1"/>
</dbReference>
<sequence length="483" mass="52789">MHKPLHKRQGGIVARIGVVSISDGRDHVHARNAEFIAGKQNGLVASLRSAGHEVVVGSDLVARNDLAGSVAREVASADVDLTIFYYAVWSFPHFTMLAADATPGPLVLVASTDPTEPGLVGMLAAGGALDQIGRRHTRLWGSPDDAGMIAQVGAHARAAAAVASLRGSTFGRFGGRPMGMNTAVANTDQWMRQFGIDVEEIDQYELVLRADKADAGEAAKAREWLERHAAGVHYDGKKLTPELLERQIRSYLAVREIIAERRLDFSGIKGQPELTEHFATMDVTEAFLNDPYDWNGPKPVHVTATEADMDGALTMQLFHKISGDPVLFADVRHYHSDRDIWDLCNSGQHATWYAARSDDPAENLARVNLYPEVFFFPAGGASVQHIAAAGRMTLARLSRDSGDYRMQLMLGDFENYDEATTAELVNRSTPEWPHAFARLDAPAEQFLANFGANHIHAVPGDRRPEMRAAAALLGIRLDEWSRG</sequence>
<protein>
    <recommendedName>
        <fullName evidence="7">FucIase</fullName>
    </recommendedName>
</protein>
<dbReference type="InterPro" id="IPR012888">
    <property type="entry name" value="Fucose_iso_N1"/>
</dbReference>
<dbReference type="InterPro" id="IPR009015">
    <property type="entry name" value="Fucose_isomerase_N/cen_sf"/>
</dbReference>
<dbReference type="InterPro" id="IPR015888">
    <property type="entry name" value="Fuc_isomerase_C"/>
</dbReference>
<dbReference type="GO" id="GO:0016853">
    <property type="term" value="F:isomerase activity"/>
    <property type="evidence" value="ECO:0007669"/>
    <property type="project" value="UniProtKB-KW"/>
</dbReference>
<organism evidence="11 12">
    <name type="scientific">Pseudonocardia eucalypti</name>
    <dbReference type="NCBI Taxonomy" id="648755"/>
    <lineage>
        <taxon>Bacteria</taxon>
        <taxon>Bacillati</taxon>
        <taxon>Actinomycetota</taxon>
        <taxon>Actinomycetes</taxon>
        <taxon>Pseudonocardiales</taxon>
        <taxon>Pseudonocardiaceae</taxon>
        <taxon>Pseudonocardia</taxon>
    </lineage>
</organism>
<dbReference type="SUPFAM" id="SSF50443">
    <property type="entry name" value="FucI/AraA C-terminal domain-like"/>
    <property type="match status" value="1"/>
</dbReference>
<evidence type="ECO:0000313" key="12">
    <source>
        <dbReference type="Proteomes" id="UP001428817"/>
    </source>
</evidence>
<feature type="domain" description="L-fucose isomerase C-terminal" evidence="8">
    <location>
        <begin position="343"/>
        <end position="480"/>
    </location>
</feature>
<evidence type="ECO:0000256" key="4">
    <source>
        <dbReference type="ARBA" id="ARBA00023235"/>
    </source>
</evidence>
<keyword evidence="12" id="KW-1185">Reference proteome</keyword>
<evidence type="ECO:0000256" key="1">
    <source>
        <dbReference type="ARBA" id="ARBA00022490"/>
    </source>
</evidence>
<dbReference type="InterPro" id="IPR038391">
    <property type="entry name" value="Fucose_iso_dom1_sf"/>
</dbReference>
<dbReference type="InterPro" id="IPR012889">
    <property type="entry name" value="Fucose_isomerase_N2"/>
</dbReference>
<dbReference type="Pfam" id="PF07881">
    <property type="entry name" value="Fucose_iso_N1"/>
    <property type="match status" value="1"/>
</dbReference>
<evidence type="ECO:0000256" key="5">
    <source>
        <dbReference type="ARBA" id="ARBA00023253"/>
    </source>
</evidence>
<name>A0ABP9QW79_9PSEU</name>
<evidence type="ECO:0000259" key="8">
    <source>
        <dbReference type="Pfam" id="PF02952"/>
    </source>
</evidence>
<evidence type="ECO:0000259" key="10">
    <source>
        <dbReference type="Pfam" id="PF07882"/>
    </source>
</evidence>
<proteinExistence type="predicted"/>
<dbReference type="Gene3D" id="3.20.14.10">
    <property type="entry name" value="L-fucose/L-arabinose isomerase, C-terminal"/>
    <property type="match status" value="1"/>
</dbReference>
<dbReference type="Gene3D" id="3.40.275.10">
    <property type="entry name" value="L-fucose Isomerase, Chain A, domain 2"/>
    <property type="match status" value="1"/>
</dbReference>
<feature type="domain" description="L-fucose isomerase N-terminal-2" evidence="10">
    <location>
        <begin position="265"/>
        <end position="321"/>
    </location>
</feature>
<evidence type="ECO:0000256" key="2">
    <source>
        <dbReference type="ARBA" id="ARBA00022723"/>
    </source>
</evidence>
<dbReference type="InterPro" id="IPR005763">
    <property type="entry name" value="Fucose_isomerase"/>
</dbReference>
<dbReference type="SUPFAM" id="SSF53743">
    <property type="entry name" value="FucI/AraA N-terminal and middle domains"/>
    <property type="match status" value="1"/>
</dbReference>
<dbReference type="InterPro" id="IPR038393">
    <property type="entry name" value="Fuc_iso_dom3_sf"/>
</dbReference>
<dbReference type="PANTHER" id="PTHR37840">
    <property type="entry name" value="L-FUCOSE ISOMERASE"/>
    <property type="match status" value="1"/>
</dbReference>
<dbReference type="Pfam" id="PF07882">
    <property type="entry name" value="Fucose_iso_N2"/>
    <property type="match status" value="1"/>
</dbReference>
<keyword evidence="6" id="KW-0119">Carbohydrate metabolism</keyword>
<feature type="domain" description="L-fucose isomerase N-terminal-1" evidence="9">
    <location>
        <begin position="15"/>
        <end position="167"/>
    </location>
</feature>
<gene>
    <name evidence="11" type="ORF">GCM10023321_62620</name>
</gene>
<dbReference type="Gene3D" id="3.40.50.1070">
    <property type="match status" value="1"/>
</dbReference>
<reference evidence="12" key="1">
    <citation type="journal article" date="2019" name="Int. J. Syst. Evol. Microbiol.">
        <title>The Global Catalogue of Microorganisms (GCM) 10K type strain sequencing project: providing services to taxonomists for standard genome sequencing and annotation.</title>
        <authorList>
            <consortium name="The Broad Institute Genomics Platform"/>
            <consortium name="The Broad Institute Genome Sequencing Center for Infectious Disease"/>
            <person name="Wu L."/>
            <person name="Ma J."/>
        </authorList>
    </citation>
    <scope>NUCLEOTIDE SEQUENCE [LARGE SCALE GENOMIC DNA]</scope>
    <source>
        <strain evidence="12">JCM 18303</strain>
    </source>
</reference>
<evidence type="ECO:0000256" key="3">
    <source>
        <dbReference type="ARBA" id="ARBA00023211"/>
    </source>
</evidence>
<keyword evidence="1" id="KW-0963">Cytoplasm</keyword>
<dbReference type="Proteomes" id="UP001428817">
    <property type="component" value="Unassembled WGS sequence"/>
</dbReference>
<evidence type="ECO:0000313" key="11">
    <source>
        <dbReference type="EMBL" id="GAA5168484.1"/>
    </source>
</evidence>
<dbReference type="InterPro" id="IPR038392">
    <property type="entry name" value="Fucose_isomerase_dom2_sf"/>
</dbReference>
<accession>A0ABP9QW79</accession>
<dbReference type="PANTHER" id="PTHR37840:SF1">
    <property type="entry name" value="L-FUCOSE ISOMERASE"/>
    <property type="match status" value="1"/>
</dbReference>